<dbReference type="InterPro" id="IPR023299">
    <property type="entry name" value="ATPase_P-typ_cyto_dom_N"/>
</dbReference>
<keyword evidence="7" id="KW-1278">Translocase</keyword>
<dbReference type="InterPro" id="IPR001757">
    <property type="entry name" value="P_typ_ATPase"/>
</dbReference>
<comment type="similarity">
    <text evidence="2 10">Belongs to the cation transport ATPase (P-type) (TC 3.A.3) family. Type IB subfamily.</text>
</comment>
<evidence type="ECO:0000256" key="10">
    <source>
        <dbReference type="RuleBase" id="RU362081"/>
    </source>
</evidence>
<feature type="transmembrane region" description="Helical" evidence="10">
    <location>
        <begin position="631"/>
        <end position="652"/>
    </location>
</feature>
<comment type="caution">
    <text evidence="12">The sequence shown here is derived from an EMBL/GenBank/DDBJ whole genome shotgun (WGS) entry which is preliminary data.</text>
</comment>
<keyword evidence="13" id="KW-1185">Reference proteome</keyword>
<dbReference type="PANTHER" id="PTHR43520">
    <property type="entry name" value="ATP7, ISOFORM B"/>
    <property type="match status" value="1"/>
</dbReference>
<evidence type="ECO:0000256" key="8">
    <source>
        <dbReference type="ARBA" id="ARBA00022989"/>
    </source>
</evidence>
<dbReference type="SUPFAM" id="SSF56784">
    <property type="entry name" value="HAD-like"/>
    <property type="match status" value="1"/>
</dbReference>
<keyword evidence="5 10" id="KW-0547">Nucleotide-binding</keyword>
<dbReference type="InterPro" id="IPR044492">
    <property type="entry name" value="P_typ_ATPase_HD_dom"/>
</dbReference>
<dbReference type="CDD" id="cd00371">
    <property type="entry name" value="HMA"/>
    <property type="match status" value="1"/>
</dbReference>
<dbReference type="InterPro" id="IPR036412">
    <property type="entry name" value="HAD-like_sf"/>
</dbReference>
<evidence type="ECO:0000256" key="6">
    <source>
        <dbReference type="ARBA" id="ARBA00022840"/>
    </source>
</evidence>
<dbReference type="SUPFAM" id="SSF81660">
    <property type="entry name" value="Metal cation-transporting ATPase, ATP-binding domain N"/>
    <property type="match status" value="1"/>
</dbReference>
<evidence type="ECO:0000256" key="9">
    <source>
        <dbReference type="ARBA" id="ARBA00023136"/>
    </source>
</evidence>
<dbReference type="VEuPathDB" id="MicrosporidiaDB:TUBRATIS_007240"/>
<dbReference type="EMBL" id="RCSS01000149">
    <property type="protein sequence ID" value="RVD92760.1"/>
    <property type="molecule type" value="Genomic_DNA"/>
</dbReference>
<sequence>MKSKITSEIFTVSNIHCVKCIKKIEKALLQLEGIYKVNTNLFLKQTKVYYDSMLIDSGKILSTLKSYGFACEVYGFKWIGLFITVLCVFIAQNFGKILYKNLLSDLFLASIPVFLVFTKLRKKKLLVGDNFVINGAIVSYLLGLLLFCSNYSNRSEITSYLEMSSVIILFVFFGKFLEECIKLKNAKIIKILQTNEFKENEKSFSLDNVNLNIGDIILIEKGVFIPADGFVYKGETFVNESNLTGEFSLMHKKTSSLIYAGTTNISHPFYLKITNLPKNTYMGRILNLLQDANFSYSYENRLFLYFTYSVNYFTILLFFFHLLVNIFYKNKFSLFYAIKSSLSVLVISCPCVFSIAIPITFLMFNYELLTKGIIIKDVNPLFKKIKYIMFDKTGTLTEGKLNVIDYKITKYDEEFVFNMIRLIEEKEDHPVAKALFYFTNENLKSKIQMKLKNKKYFSSLGIEGEIEFKEKIFKIKIGKESFVIKNIRDNNKTFISINEEFTGYFILGDKIRNESLECINKLKEMNFYCIMLTGDTEERSKNVNKLLNMHKMYANLTAEEKMRIILQYKTKGGVLMIGDGINDAPAIKASDLGVSISKINNTANIIFLKEDLSLIIYFLKMKKKLTKKIKISLFFSIFYNLISIPLASGLFYNITPKTSCLFMLLSSLSVILNSFIK</sequence>
<organism evidence="12 13">
    <name type="scientific">Tubulinosema ratisbonensis</name>
    <dbReference type="NCBI Taxonomy" id="291195"/>
    <lineage>
        <taxon>Eukaryota</taxon>
        <taxon>Fungi</taxon>
        <taxon>Fungi incertae sedis</taxon>
        <taxon>Microsporidia</taxon>
        <taxon>Tubulinosematoidea</taxon>
        <taxon>Tubulinosematidae</taxon>
        <taxon>Tubulinosema</taxon>
    </lineage>
</organism>
<dbReference type="Proteomes" id="UP000282876">
    <property type="component" value="Unassembled WGS sequence"/>
</dbReference>
<evidence type="ECO:0000313" key="13">
    <source>
        <dbReference type="Proteomes" id="UP000282876"/>
    </source>
</evidence>
<dbReference type="OrthoDB" id="2192425at2759"/>
<gene>
    <name evidence="12" type="ORF">TUBRATIS_007240</name>
</gene>
<dbReference type="InterPro" id="IPR023214">
    <property type="entry name" value="HAD_sf"/>
</dbReference>
<feature type="transmembrane region" description="Helical" evidence="10">
    <location>
        <begin position="130"/>
        <end position="152"/>
    </location>
</feature>
<dbReference type="InterPro" id="IPR059000">
    <property type="entry name" value="ATPase_P-type_domA"/>
</dbReference>
<feature type="transmembrane region" description="Helical" evidence="10">
    <location>
        <begin position="302"/>
        <end position="324"/>
    </location>
</feature>
<dbReference type="Pfam" id="PF00403">
    <property type="entry name" value="HMA"/>
    <property type="match status" value="1"/>
</dbReference>
<evidence type="ECO:0000256" key="3">
    <source>
        <dbReference type="ARBA" id="ARBA00022692"/>
    </source>
</evidence>
<protein>
    <submittedName>
        <fullName evidence="12">Copper-translocating P-type ATPase</fullName>
    </submittedName>
</protein>
<evidence type="ECO:0000256" key="2">
    <source>
        <dbReference type="ARBA" id="ARBA00006024"/>
    </source>
</evidence>
<dbReference type="PANTHER" id="PTHR43520:SF8">
    <property type="entry name" value="P-TYPE CU(+) TRANSPORTER"/>
    <property type="match status" value="1"/>
</dbReference>
<feature type="transmembrane region" description="Helical" evidence="10">
    <location>
        <begin position="69"/>
        <end position="91"/>
    </location>
</feature>
<dbReference type="Gene3D" id="3.30.70.100">
    <property type="match status" value="1"/>
</dbReference>
<name>A0A437ANK8_9MICR</name>
<keyword evidence="4 10" id="KW-0479">Metal-binding</keyword>
<dbReference type="Pfam" id="PF00702">
    <property type="entry name" value="Hydrolase"/>
    <property type="match status" value="1"/>
</dbReference>
<dbReference type="AlphaFoldDB" id="A0A437ANK8"/>
<dbReference type="GO" id="GO:0012505">
    <property type="term" value="C:endomembrane system"/>
    <property type="evidence" value="ECO:0007669"/>
    <property type="project" value="UniProtKB-SubCell"/>
</dbReference>
<dbReference type="SFLD" id="SFLDS00003">
    <property type="entry name" value="Haloacid_Dehalogenase"/>
    <property type="match status" value="1"/>
</dbReference>
<dbReference type="NCBIfam" id="TIGR01494">
    <property type="entry name" value="ATPase_P-type"/>
    <property type="match status" value="1"/>
</dbReference>
<dbReference type="Gene3D" id="3.40.50.1000">
    <property type="entry name" value="HAD superfamily/HAD-like"/>
    <property type="match status" value="1"/>
</dbReference>
<evidence type="ECO:0000256" key="7">
    <source>
        <dbReference type="ARBA" id="ARBA00022967"/>
    </source>
</evidence>
<dbReference type="GO" id="GO:0005507">
    <property type="term" value="F:copper ion binding"/>
    <property type="evidence" value="ECO:0007669"/>
    <property type="project" value="TreeGrafter"/>
</dbReference>
<keyword evidence="9 10" id="KW-0472">Membrane</keyword>
<dbReference type="PROSITE" id="PS00154">
    <property type="entry name" value="ATPASE_E1_E2"/>
    <property type="match status" value="1"/>
</dbReference>
<dbReference type="InterPro" id="IPR008250">
    <property type="entry name" value="ATPase_P-typ_transduc_dom_A_sf"/>
</dbReference>
<dbReference type="GO" id="GO:0005524">
    <property type="term" value="F:ATP binding"/>
    <property type="evidence" value="ECO:0007669"/>
    <property type="project" value="UniProtKB-UniRule"/>
</dbReference>
<dbReference type="Pfam" id="PF00122">
    <property type="entry name" value="E1-E2_ATPase"/>
    <property type="match status" value="1"/>
</dbReference>
<evidence type="ECO:0000256" key="4">
    <source>
        <dbReference type="ARBA" id="ARBA00022723"/>
    </source>
</evidence>
<dbReference type="PROSITE" id="PS50846">
    <property type="entry name" value="HMA_2"/>
    <property type="match status" value="1"/>
</dbReference>
<feature type="transmembrane region" description="Helical" evidence="10">
    <location>
        <begin position="344"/>
        <end position="366"/>
    </location>
</feature>
<dbReference type="GO" id="GO:0016020">
    <property type="term" value="C:membrane"/>
    <property type="evidence" value="ECO:0007669"/>
    <property type="project" value="UniProtKB-SubCell"/>
</dbReference>
<feature type="transmembrane region" description="Helical" evidence="10">
    <location>
        <begin position="158"/>
        <end position="177"/>
    </location>
</feature>
<evidence type="ECO:0000256" key="1">
    <source>
        <dbReference type="ARBA" id="ARBA00004127"/>
    </source>
</evidence>
<dbReference type="NCBIfam" id="TIGR01525">
    <property type="entry name" value="ATPase-IB_hvy"/>
    <property type="match status" value="1"/>
</dbReference>
<feature type="transmembrane region" description="Helical" evidence="10">
    <location>
        <begin position="658"/>
        <end position="676"/>
    </location>
</feature>
<dbReference type="PRINTS" id="PR00119">
    <property type="entry name" value="CATATPASE"/>
</dbReference>
<dbReference type="InterPro" id="IPR036163">
    <property type="entry name" value="HMA_dom_sf"/>
</dbReference>
<dbReference type="SFLD" id="SFLDF00027">
    <property type="entry name" value="p-type_atpase"/>
    <property type="match status" value="1"/>
</dbReference>
<dbReference type="STRING" id="291195.A0A437ANK8"/>
<evidence type="ECO:0000259" key="11">
    <source>
        <dbReference type="PROSITE" id="PS50846"/>
    </source>
</evidence>
<accession>A0A437ANK8</accession>
<dbReference type="InterPro" id="IPR027256">
    <property type="entry name" value="P-typ_ATPase_IB"/>
</dbReference>
<keyword evidence="8 10" id="KW-1133">Transmembrane helix</keyword>
<evidence type="ECO:0000256" key="5">
    <source>
        <dbReference type="ARBA" id="ARBA00022741"/>
    </source>
</evidence>
<dbReference type="GO" id="GO:0016887">
    <property type="term" value="F:ATP hydrolysis activity"/>
    <property type="evidence" value="ECO:0007669"/>
    <property type="project" value="InterPro"/>
</dbReference>
<keyword evidence="3 10" id="KW-0812">Transmembrane</keyword>
<feature type="transmembrane region" description="Helical" evidence="10">
    <location>
        <begin position="97"/>
        <end position="118"/>
    </location>
</feature>
<keyword evidence="6 10" id="KW-0067">ATP-binding</keyword>
<dbReference type="GO" id="GO:0055070">
    <property type="term" value="P:copper ion homeostasis"/>
    <property type="evidence" value="ECO:0007669"/>
    <property type="project" value="TreeGrafter"/>
</dbReference>
<comment type="subcellular location">
    <subcellularLocation>
        <location evidence="1">Endomembrane system</location>
        <topology evidence="1">Multi-pass membrane protein</topology>
    </subcellularLocation>
    <subcellularLocation>
        <location evidence="10">Membrane</location>
    </subcellularLocation>
</comment>
<dbReference type="GO" id="GO:0043682">
    <property type="term" value="F:P-type divalent copper transporter activity"/>
    <property type="evidence" value="ECO:0007669"/>
    <property type="project" value="TreeGrafter"/>
</dbReference>
<dbReference type="SUPFAM" id="SSF55008">
    <property type="entry name" value="HMA, heavy metal-associated domain"/>
    <property type="match status" value="1"/>
</dbReference>
<dbReference type="Gene3D" id="3.40.1110.10">
    <property type="entry name" value="Calcium-transporting ATPase, cytoplasmic domain N"/>
    <property type="match status" value="1"/>
</dbReference>
<dbReference type="InterPro" id="IPR006121">
    <property type="entry name" value="HMA_dom"/>
</dbReference>
<evidence type="ECO:0000313" key="12">
    <source>
        <dbReference type="EMBL" id="RVD92760.1"/>
    </source>
</evidence>
<feature type="domain" description="HMA" evidence="11">
    <location>
        <begin position="6"/>
        <end position="72"/>
    </location>
</feature>
<dbReference type="SFLD" id="SFLDG00002">
    <property type="entry name" value="C1.7:_P-type_atpase_like"/>
    <property type="match status" value="1"/>
</dbReference>
<dbReference type="SUPFAM" id="SSF81653">
    <property type="entry name" value="Calcium ATPase, transduction domain A"/>
    <property type="match status" value="1"/>
</dbReference>
<reference evidence="12 13" key="1">
    <citation type="submission" date="2018-10" db="EMBL/GenBank/DDBJ databases">
        <title>Draft genome sequence of the microsporidian Tubulinosema ratisbonensis.</title>
        <authorList>
            <person name="Polonais V."/>
            <person name="Peyretaillade E."/>
            <person name="Niehus S."/>
            <person name="Wawrzyniak I."/>
            <person name="Franchet A."/>
            <person name="Gaspin C."/>
            <person name="Reichstadt M."/>
            <person name="Belser C."/>
            <person name="Labadie K."/>
            <person name="Delbac F."/>
            <person name="Ferrandon D."/>
        </authorList>
    </citation>
    <scope>NUCLEOTIDE SEQUENCE [LARGE SCALE GENOMIC DNA]</scope>
    <source>
        <strain evidence="12 13">Franzen</strain>
    </source>
</reference>
<dbReference type="Gene3D" id="2.70.150.10">
    <property type="entry name" value="Calcium-transporting ATPase, cytoplasmic transduction domain A"/>
    <property type="match status" value="1"/>
</dbReference>
<proteinExistence type="inferred from homology"/>
<dbReference type="InterPro" id="IPR018303">
    <property type="entry name" value="ATPase_P-typ_P_site"/>
</dbReference>